<comment type="caution">
    <text evidence="2">The sequence shown here is derived from an EMBL/GenBank/DDBJ whole genome shotgun (WGS) entry which is preliminary data.</text>
</comment>
<evidence type="ECO:0000256" key="1">
    <source>
        <dbReference type="SAM" id="SignalP"/>
    </source>
</evidence>
<dbReference type="EMBL" id="JAWHTF010000005">
    <property type="protein sequence ID" value="MDU8886565.1"/>
    <property type="molecule type" value="Genomic_DNA"/>
</dbReference>
<keyword evidence="1" id="KW-0732">Signal</keyword>
<feature type="signal peptide" evidence="1">
    <location>
        <begin position="1"/>
        <end position="21"/>
    </location>
</feature>
<sequence length="165" mass="19021">MKKNLSILCVFLFTISITAQNFEVPKNYSFEKAEDYANQRSNIIKAVDWLENTAMNQETEKRKEVNTYLTQWLTGTPDVTINLNPEVITFMDCSDCLLVFMGSWAKYALVNKDYNNELKGSIAGIESVIRLYESNKNSIKKNKAIEKYIKLQEKGKLENDIKSKI</sequence>
<feature type="chain" id="PRO_5047219465" evidence="1">
    <location>
        <begin position="22"/>
        <end position="165"/>
    </location>
</feature>
<accession>A0ABU3U843</accession>
<name>A0ABU3U843_9FLAO</name>
<protein>
    <submittedName>
        <fullName evidence="2">Uncharacterized protein</fullName>
    </submittedName>
</protein>
<evidence type="ECO:0000313" key="3">
    <source>
        <dbReference type="Proteomes" id="UP001268651"/>
    </source>
</evidence>
<reference evidence="2 3" key="1">
    <citation type="submission" date="2023-10" db="EMBL/GenBank/DDBJ databases">
        <title>Marimonas sp. nov. isolated from tidal mud flat.</title>
        <authorList>
            <person name="Jaincy N.J."/>
            <person name="Srinivasan S."/>
            <person name="Lee S.-S."/>
        </authorList>
    </citation>
    <scope>NUCLEOTIDE SEQUENCE [LARGE SCALE GENOMIC DNA]</scope>
    <source>
        <strain evidence="2 3">MJ-SS3</strain>
    </source>
</reference>
<evidence type="ECO:0000313" key="2">
    <source>
        <dbReference type="EMBL" id="MDU8886565.1"/>
    </source>
</evidence>
<proteinExistence type="predicted"/>
<keyword evidence="3" id="KW-1185">Reference proteome</keyword>
<dbReference type="Proteomes" id="UP001268651">
    <property type="component" value="Unassembled WGS sequence"/>
</dbReference>
<gene>
    <name evidence="2" type="ORF">RXV94_10375</name>
</gene>
<organism evidence="2 3">
    <name type="scientific">Gilvirhabdus luticola</name>
    <dbReference type="NCBI Taxonomy" id="3079858"/>
    <lineage>
        <taxon>Bacteria</taxon>
        <taxon>Pseudomonadati</taxon>
        <taxon>Bacteroidota</taxon>
        <taxon>Flavobacteriia</taxon>
        <taxon>Flavobacteriales</taxon>
        <taxon>Flavobacteriaceae</taxon>
        <taxon>Gilvirhabdus</taxon>
    </lineage>
</organism>
<dbReference type="RefSeq" id="WP_316662647.1">
    <property type="nucleotide sequence ID" value="NZ_JAWHTF010000005.1"/>
</dbReference>